<dbReference type="AlphaFoldDB" id="A0A1K2ILV6"/>
<dbReference type="STRING" id="369401.SAMN05428642_10384"/>
<gene>
    <name evidence="1" type="ORF">SAMN05428642_10384</name>
</gene>
<protein>
    <submittedName>
        <fullName evidence="1">Uncharacterized protein</fullName>
    </submittedName>
</protein>
<evidence type="ECO:0000313" key="2">
    <source>
        <dbReference type="Proteomes" id="UP000182544"/>
    </source>
</evidence>
<evidence type="ECO:0000313" key="1">
    <source>
        <dbReference type="EMBL" id="SFZ93351.1"/>
    </source>
</evidence>
<keyword evidence="2" id="KW-1185">Reference proteome</keyword>
<dbReference type="EMBL" id="FPKV01000003">
    <property type="protein sequence ID" value="SFZ93351.1"/>
    <property type="molecule type" value="Genomic_DNA"/>
</dbReference>
<name>A0A1K2ILV6_9FLAO</name>
<reference evidence="1 2" key="1">
    <citation type="submission" date="2016-10" db="EMBL/GenBank/DDBJ databases">
        <authorList>
            <person name="de Groot N.N."/>
        </authorList>
    </citation>
    <scope>NUCLEOTIDE SEQUENCE [LARGE SCALE GENOMIC DNA]</scope>
    <source>
        <strain evidence="1 2">DSM 18180</strain>
    </source>
</reference>
<sequence length="70" mass="8167">MNKITELTELKVGNKIYAPKLDTYYLIVEYSYNDIHKDMYTNLSPSKENPNENGFMATLSTMIELGYYKC</sequence>
<proteinExistence type="predicted"/>
<dbReference type="OrthoDB" id="9990785at2"/>
<dbReference type="RefSeq" id="WP_072402731.1">
    <property type="nucleotide sequence ID" value="NZ_FPKV01000003.1"/>
</dbReference>
<organism evidence="1 2">
    <name type="scientific">Flaviramulus basaltis</name>
    <dbReference type="NCBI Taxonomy" id="369401"/>
    <lineage>
        <taxon>Bacteria</taxon>
        <taxon>Pseudomonadati</taxon>
        <taxon>Bacteroidota</taxon>
        <taxon>Flavobacteriia</taxon>
        <taxon>Flavobacteriales</taxon>
        <taxon>Flavobacteriaceae</taxon>
        <taxon>Flaviramulus</taxon>
    </lineage>
</organism>
<accession>A0A1K2ILV6</accession>
<dbReference type="Proteomes" id="UP000182544">
    <property type="component" value="Unassembled WGS sequence"/>
</dbReference>